<dbReference type="GO" id="GO:0010181">
    <property type="term" value="F:FMN binding"/>
    <property type="evidence" value="ECO:0007669"/>
    <property type="project" value="InterPro"/>
</dbReference>
<reference evidence="2 3" key="1">
    <citation type="submission" date="2018-11" db="EMBL/GenBank/DDBJ databases">
        <title>Pseudaminobacter arsenicus sp. nov., an arsenic-resistant bacterium isolated from arsenic-rich aquifers.</title>
        <authorList>
            <person name="Mu Y."/>
        </authorList>
    </citation>
    <scope>NUCLEOTIDE SEQUENCE [LARGE SCALE GENOMIC DNA]</scope>
    <source>
        <strain evidence="2 3">CB3</strain>
    </source>
</reference>
<dbReference type="SUPFAM" id="SSF51395">
    <property type="entry name" value="FMN-linked oxidoreductases"/>
    <property type="match status" value="1"/>
</dbReference>
<dbReference type="PANTHER" id="PTHR43303:SF3">
    <property type="entry name" value="BLR3436 PROTEIN"/>
    <property type="match status" value="1"/>
</dbReference>
<dbReference type="GO" id="GO:0003959">
    <property type="term" value="F:NADPH dehydrogenase activity"/>
    <property type="evidence" value="ECO:0007669"/>
    <property type="project" value="InterPro"/>
</dbReference>
<feature type="domain" description="NADH:flavin oxidoreductase/NADH oxidase N-terminal" evidence="1">
    <location>
        <begin position="395"/>
        <end position="730"/>
    </location>
</feature>
<dbReference type="InterPro" id="IPR044152">
    <property type="entry name" value="YqjM-like"/>
</dbReference>
<comment type="caution">
    <text evidence="2">The sequence shown here is derived from an EMBL/GenBank/DDBJ whole genome shotgun (WGS) entry which is preliminary data.</text>
</comment>
<dbReference type="EMBL" id="RKST01000022">
    <property type="protein sequence ID" value="RUM96133.1"/>
    <property type="molecule type" value="Genomic_DNA"/>
</dbReference>
<dbReference type="SUPFAM" id="SSF51905">
    <property type="entry name" value="FAD/NAD(P)-binding domain"/>
    <property type="match status" value="1"/>
</dbReference>
<keyword evidence="3" id="KW-1185">Reference proteome</keyword>
<organism evidence="2 3">
    <name type="scientific">Borborobacter arsenicus</name>
    <dbReference type="NCBI Taxonomy" id="1851146"/>
    <lineage>
        <taxon>Bacteria</taxon>
        <taxon>Pseudomonadati</taxon>
        <taxon>Pseudomonadota</taxon>
        <taxon>Alphaproteobacteria</taxon>
        <taxon>Hyphomicrobiales</taxon>
        <taxon>Phyllobacteriaceae</taxon>
        <taxon>Borborobacter</taxon>
    </lineage>
</organism>
<dbReference type="Gene3D" id="3.50.50.60">
    <property type="entry name" value="FAD/NAD(P)-binding domain"/>
    <property type="match status" value="1"/>
</dbReference>
<dbReference type="Pfam" id="PF00724">
    <property type="entry name" value="Oxidored_FMN"/>
    <property type="match status" value="1"/>
</dbReference>
<dbReference type="RefSeq" id="WP_128628176.1">
    <property type="nucleotide sequence ID" value="NZ_RKST01000022.1"/>
</dbReference>
<protein>
    <submittedName>
        <fullName evidence="2">Bifunctional salicylyl-CoA 5-hydroxylase/oxidoreductase</fullName>
    </submittedName>
</protein>
<dbReference type="OrthoDB" id="9804454at2"/>
<dbReference type="AlphaFoldDB" id="A0A432V1R0"/>
<dbReference type="Gene3D" id="3.30.9.20">
    <property type="match status" value="1"/>
</dbReference>
<evidence type="ECO:0000259" key="1">
    <source>
        <dbReference type="Pfam" id="PF00724"/>
    </source>
</evidence>
<dbReference type="PANTHER" id="PTHR43303">
    <property type="entry name" value="NADPH DEHYDROGENASE C23G7.10C-RELATED"/>
    <property type="match status" value="1"/>
</dbReference>
<dbReference type="InterPro" id="IPR036188">
    <property type="entry name" value="FAD/NAD-bd_sf"/>
</dbReference>
<gene>
    <name evidence="2" type="ORF">EET67_19255</name>
</gene>
<sequence length="766" mass="86208">MKIACLGGGPSGLYFAISMKLRDPDCEVVVIERNKPDDTFGWGVVLSDETLTNLAANDAPSAAAIRSHFAYWDDIAVHFKGTKTVSTGHGFCGIGRKKLLLLLQQRARELGVELRFQTNIEQIAPFLDEYDLVVAADGLNSRARTEFSAQFEPDIDVRTCKFVWLGTHQKFDDAFTFIFEETEHGWVWAHAYQFDNDTATFIVECSTPSWEKFGFGDMSQQESIEVCQRIFAKYLDGHELMTNANHIRGSAWLNFPRVLCKRWSYKNMALLGDAAATAHFSIGSGTKLALESAIALAELVHTEKTLEQAFARYEDERRTEVLRLQSAARNSLEWFEDVERYFDLDPVQFNYSLLTRSQRISHENLRLRDKAWLESAEAWFQERAGAPEGTQRAPMFAPFRLREMELKNRVVVSPMAQYKAVDGTPTDWHLVHYCERAKGGAGLLYIEMTCVSPEGRITPGCPGFYAPEHEVAWKRIVDFVHNETQAKICAQIGHSGRKGSTRVGWEGTDKPLPAGNWPVLSVSEIPWSSENQTPKAMTRADMDMVRDQFVASAEMADRCGFDMLEIHAAHGYLLSSFITPVTNNRTDDYGGSLENRMRYPLEIYHAVREVWPRHKPISVRISANDWVGADGVTPQEAVEIARMLQEAGVDICDVSAGQTTELAKPVYGRMFQTPFSDRIRNETGMATIAVGNIYEPDHVNSILLAGRADLVCLARPHLTDPYWTLRAAAALGDTVEKWPDPYLPGRDQLRRLAERAAEMAAQDRVV</sequence>
<evidence type="ECO:0000313" key="3">
    <source>
        <dbReference type="Proteomes" id="UP000281647"/>
    </source>
</evidence>
<proteinExistence type="predicted"/>
<evidence type="ECO:0000313" key="2">
    <source>
        <dbReference type="EMBL" id="RUM96133.1"/>
    </source>
</evidence>
<dbReference type="Gene3D" id="3.20.20.70">
    <property type="entry name" value="Aldolase class I"/>
    <property type="match status" value="1"/>
</dbReference>
<accession>A0A432V1R0</accession>
<dbReference type="NCBIfam" id="NF006101">
    <property type="entry name" value="PRK08255.1"/>
    <property type="match status" value="1"/>
</dbReference>
<dbReference type="Proteomes" id="UP000281647">
    <property type="component" value="Unassembled WGS sequence"/>
</dbReference>
<name>A0A432V1R0_9HYPH</name>
<dbReference type="CDD" id="cd02932">
    <property type="entry name" value="OYE_YqiM_FMN"/>
    <property type="match status" value="1"/>
</dbReference>
<dbReference type="GO" id="GO:0050661">
    <property type="term" value="F:NADP binding"/>
    <property type="evidence" value="ECO:0007669"/>
    <property type="project" value="InterPro"/>
</dbReference>
<dbReference type="InterPro" id="IPR001155">
    <property type="entry name" value="OxRdtase_FMN_N"/>
</dbReference>
<dbReference type="InterPro" id="IPR013785">
    <property type="entry name" value="Aldolase_TIM"/>
</dbReference>